<dbReference type="PANTHER" id="PTHR42925:SF2">
    <property type="entry name" value="NA+ DRIVEN MULTIDRUG EFFLUX PUMP"/>
    <property type="match status" value="1"/>
</dbReference>
<feature type="transmembrane region" description="Helical" evidence="1">
    <location>
        <begin position="358"/>
        <end position="381"/>
    </location>
</feature>
<dbReference type="InterPro" id="IPR047135">
    <property type="entry name" value="YsiQ"/>
</dbReference>
<evidence type="ECO:0000313" key="3">
    <source>
        <dbReference type="Proteomes" id="UP001477672"/>
    </source>
</evidence>
<feature type="transmembrane region" description="Helical" evidence="1">
    <location>
        <begin position="323"/>
        <end position="346"/>
    </location>
</feature>
<keyword evidence="1" id="KW-0812">Transmembrane</keyword>
<feature type="transmembrane region" description="Helical" evidence="1">
    <location>
        <begin position="133"/>
        <end position="153"/>
    </location>
</feature>
<evidence type="ECO:0000256" key="1">
    <source>
        <dbReference type="SAM" id="Phobius"/>
    </source>
</evidence>
<protein>
    <submittedName>
        <fullName evidence="2">MATE family efflux transporter</fullName>
    </submittedName>
</protein>
<organism evidence="2 3">
    <name type="scientific">Ruthenibacterium intestinale</name>
    <dbReference type="NCBI Taxonomy" id="3133163"/>
    <lineage>
        <taxon>Bacteria</taxon>
        <taxon>Bacillati</taxon>
        <taxon>Bacillota</taxon>
        <taxon>Clostridia</taxon>
        <taxon>Eubacteriales</taxon>
        <taxon>Oscillospiraceae</taxon>
        <taxon>Ruthenibacterium</taxon>
    </lineage>
</organism>
<feature type="transmembrane region" description="Helical" evidence="1">
    <location>
        <begin position="280"/>
        <end position="302"/>
    </location>
</feature>
<feature type="transmembrane region" description="Helical" evidence="1">
    <location>
        <begin position="95"/>
        <end position="113"/>
    </location>
</feature>
<comment type="caution">
    <text evidence="2">The sequence shown here is derived from an EMBL/GenBank/DDBJ whole genome shotgun (WGS) entry which is preliminary data.</text>
</comment>
<dbReference type="CDD" id="cd13134">
    <property type="entry name" value="MATE_like_8"/>
    <property type="match status" value="1"/>
</dbReference>
<feature type="transmembrane region" description="Helical" evidence="1">
    <location>
        <begin position="165"/>
        <end position="184"/>
    </location>
</feature>
<dbReference type="NCBIfam" id="TIGR00797">
    <property type="entry name" value="matE"/>
    <property type="match status" value="1"/>
</dbReference>
<gene>
    <name evidence="2" type="ORF">WMO24_07820</name>
</gene>
<accession>A0ABV1GEU9</accession>
<dbReference type="EMBL" id="JBBMFA010000085">
    <property type="protein sequence ID" value="MEQ2520335.1"/>
    <property type="molecule type" value="Genomic_DNA"/>
</dbReference>
<proteinExistence type="predicted"/>
<sequence>MNTKTVGPAFYKSLAAIALPVALQNLISFSVNLMDTIMLGSLGEVALSASSLANQVFFIYTVAVFGIASGATVLCSQYWGKKDVEAIRRVTALSLRLAAAVGVGTTVVLLLFPRQVMQIFTSEADVIAAGVDYLRIVCFSYLFYGVTATFLMVLRSTETVRISVVIYAVSFVVNVGGNYAFIFGRFGAPRMGVAGAAVGTVLARVAEFILVLGYMAFWEKKLRFKPQMIALPSQGLGRDLWHYGLPVMLNELLWSLAISMHSVVLGHMGSDAVAANSICYIMYEMVTSVILGVANGSAVLVGKIIGEGDWAYARACVSRLVRVYAVLGVVCAVLVFAVGLPMLALYDIQPGTVALAKQLLGVYAFAMFFQAFTCSLISGVLRGGGDTRFAMAVDAGCIWAMVPLGAAAAFLLGAPAAVVLFVLKFDMPVKAVLCLRRLAGGQWMRSVTR</sequence>
<evidence type="ECO:0000313" key="2">
    <source>
        <dbReference type="EMBL" id="MEQ2520335.1"/>
    </source>
</evidence>
<dbReference type="Proteomes" id="UP001477672">
    <property type="component" value="Unassembled WGS sequence"/>
</dbReference>
<dbReference type="PANTHER" id="PTHR42925">
    <property type="entry name" value="MULTIDRUG AND TOXIN EFFLUX PROTEIN MATE FAMILY"/>
    <property type="match status" value="1"/>
</dbReference>
<name>A0ABV1GEU9_9FIRM</name>
<keyword evidence="1" id="KW-1133">Transmembrane helix</keyword>
<feature type="transmembrane region" description="Helical" evidence="1">
    <location>
        <begin position="393"/>
        <end position="423"/>
    </location>
</feature>
<feature type="transmembrane region" description="Helical" evidence="1">
    <location>
        <begin position="240"/>
        <end position="260"/>
    </location>
</feature>
<feature type="transmembrane region" description="Helical" evidence="1">
    <location>
        <begin position="196"/>
        <end position="219"/>
    </location>
</feature>
<keyword evidence="3" id="KW-1185">Reference proteome</keyword>
<dbReference type="InterPro" id="IPR002528">
    <property type="entry name" value="MATE_fam"/>
</dbReference>
<reference evidence="2 3" key="1">
    <citation type="submission" date="2024-03" db="EMBL/GenBank/DDBJ databases">
        <title>Human intestinal bacterial collection.</title>
        <authorList>
            <person name="Pauvert C."/>
            <person name="Hitch T.C.A."/>
            <person name="Clavel T."/>
        </authorList>
    </citation>
    <scope>NUCLEOTIDE SEQUENCE [LARGE SCALE GENOMIC DNA]</scope>
    <source>
        <strain evidence="2 3">CLA-JM-H11</strain>
    </source>
</reference>
<dbReference type="RefSeq" id="WP_349215829.1">
    <property type="nucleotide sequence ID" value="NZ_JBBMFA010000085.1"/>
</dbReference>
<feature type="transmembrane region" description="Helical" evidence="1">
    <location>
        <begin position="52"/>
        <end position="74"/>
    </location>
</feature>
<dbReference type="Pfam" id="PF01554">
    <property type="entry name" value="MatE"/>
    <property type="match status" value="2"/>
</dbReference>
<keyword evidence="1" id="KW-0472">Membrane</keyword>